<keyword evidence="3" id="KW-1185">Reference proteome</keyword>
<keyword evidence="1" id="KW-0472">Membrane</keyword>
<evidence type="ECO:0000256" key="1">
    <source>
        <dbReference type="SAM" id="Phobius"/>
    </source>
</evidence>
<name>A0A8J7JDL5_9BACT</name>
<dbReference type="EMBL" id="JAEMHM010000008">
    <property type="protein sequence ID" value="MBJ6725258.1"/>
    <property type="molecule type" value="Genomic_DNA"/>
</dbReference>
<reference evidence="2" key="1">
    <citation type="submission" date="2020-12" db="EMBL/GenBank/DDBJ databases">
        <title>Geomonas sp. Red875, isolated from river sediment.</title>
        <authorList>
            <person name="Xu Z."/>
            <person name="Zhang Z."/>
            <person name="Masuda Y."/>
            <person name="Itoh H."/>
            <person name="Senoo K."/>
        </authorList>
    </citation>
    <scope>NUCLEOTIDE SEQUENCE</scope>
    <source>
        <strain evidence="2">Red875</strain>
    </source>
</reference>
<dbReference type="AlphaFoldDB" id="A0A8J7JDL5"/>
<sequence length="189" mass="21214">MVNTPLIGSVVLIVVAVLAIVAAIYLRNRRTERLRGRFGPEYDRTVRESASRSRAEADLQKREARVERLRIKPLTADETARFTEAWHRVQTQFVDDPKGAVTAADRLLGEVMSARGYPVSDFDQRAADISVDHPRVVDNYRAGHDIALRHARGQATTEDLRQAMLNYRALFDELVGEAPHPGEHLPHAA</sequence>
<dbReference type="RefSeq" id="WP_199384147.1">
    <property type="nucleotide sequence ID" value="NZ_JAEMHM010000008.1"/>
</dbReference>
<protein>
    <recommendedName>
        <fullName evidence="4">Secreted protein</fullName>
    </recommendedName>
</protein>
<evidence type="ECO:0000313" key="2">
    <source>
        <dbReference type="EMBL" id="MBJ6725258.1"/>
    </source>
</evidence>
<keyword evidence="1" id="KW-1133">Transmembrane helix</keyword>
<evidence type="ECO:0000313" key="3">
    <source>
        <dbReference type="Proteomes" id="UP000636888"/>
    </source>
</evidence>
<dbReference type="Proteomes" id="UP000636888">
    <property type="component" value="Unassembled WGS sequence"/>
</dbReference>
<organism evidence="2 3">
    <name type="scientific">Geomesophilobacter sediminis</name>
    <dbReference type="NCBI Taxonomy" id="2798584"/>
    <lineage>
        <taxon>Bacteria</taxon>
        <taxon>Pseudomonadati</taxon>
        <taxon>Thermodesulfobacteriota</taxon>
        <taxon>Desulfuromonadia</taxon>
        <taxon>Geobacterales</taxon>
        <taxon>Geobacteraceae</taxon>
        <taxon>Geomesophilobacter</taxon>
    </lineage>
</organism>
<gene>
    <name evidence="2" type="ORF">JFN93_11105</name>
</gene>
<accession>A0A8J7JDL5</accession>
<comment type="caution">
    <text evidence="2">The sequence shown here is derived from an EMBL/GenBank/DDBJ whole genome shotgun (WGS) entry which is preliminary data.</text>
</comment>
<feature type="transmembrane region" description="Helical" evidence="1">
    <location>
        <begin position="6"/>
        <end position="26"/>
    </location>
</feature>
<proteinExistence type="predicted"/>
<evidence type="ECO:0008006" key="4">
    <source>
        <dbReference type="Google" id="ProtNLM"/>
    </source>
</evidence>
<keyword evidence="1" id="KW-0812">Transmembrane</keyword>